<dbReference type="SUPFAM" id="SSF88723">
    <property type="entry name" value="PIN domain-like"/>
    <property type="match status" value="1"/>
</dbReference>
<dbReference type="OrthoDB" id="516346at2"/>
<dbReference type="EMBL" id="CP003732">
    <property type="protein sequence ID" value="AFV10553.1"/>
    <property type="molecule type" value="Genomic_DNA"/>
</dbReference>
<dbReference type="CDD" id="cd09854">
    <property type="entry name" value="PIN_VapC-like"/>
    <property type="match status" value="1"/>
</dbReference>
<feature type="domain" description="PIN" evidence="1">
    <location>
        <begin position="6"/>
        <end position="117"/>
    </location>
</feature>
<dbReference type="KEGG" id="tpz:Tph_c03060"/>
<proteinExistence type="predicted"/>
<accession>K4LCR5</accession>
<dbReference type="InterPro" id="IPR002716">
    <property type="entry name" value="PIN_dom"/>
</dbReference>
<gene>
    <name evidence="2" type="ordered locus">Tph_c03060</name>
</gene>
<dbReference type="Proteomes" id="UP000000467">
    <property type="component" value="Chromosome"/>
</dbReference>
<dbReference type="Pfam" id="PF13470">
    <property type="entry name" value="PIN_3"/>
    <property type="match status" value="1"/>
</dbReference>
<dbReference type="RefSeq" id="WP_015049472.1">
    <property type="nucleotide sequence ID" value="NC_018870.1"/>
</dbReference>
<keyword evidence="3" id="KW-1185">Reference proteome</keyword>
<dbReference type="InterPro" id="IPR029060">
    <property type="entry name" value="PIN-like_dom_sf"/>
</dbReference>
<reference evidence="2 3" key="1">
    <citation type="journal article" date="2012" name="BMC Genomics">
        <title>Genome-guided analysis of physiological and morphological traits of the fermentative acetate oxidizer Thermacetogenium phaeum.</title>
        <authorList>
            <person name="Oehler D."/>
            <person name="Poehlein A."/>
            <person name="Leimbach A."/>
            <person name="Muller N."/>
            <person name="Daniel R."/>
            <person name="Gottschalk G."/>
            <person name="Schink B."/>
        </authorList>
    </citation>
    <scope>NUCLEOTIDE SEQUENCE [LARGE SCALE GENOMIC DNA]</scope>
    <source>
        <strain evidence="3">ATCC BAA-254 / DSM 26808 / PB</strain>
    </source>
</reference>
<dbReference type="HOGENOM" id="CLU_1739653_0_0_9"/>
<evidence type="ECO:0000313" key="2">
    <source>
        <dbReference type="EMBL" id="AFV10553.1"/>
    </source>
</evidence>
<dbReference type="AlphaFoldDB" id="K4LCR5"/>
<evidence type="ECO:0000313" key="3">
    <source>
        <dbReference type="Proteomes" id="UP000000467"/>
    </source>
</evidence>
<name>K4LCR5_THEPS</name>
<sequence>MSEKIKVFLDASCWIAAAGSPSGGLAAILKLARAGYLKIVATKEILWEAERNIKTKMGKEALLRYYQELGTTEVEIVDQPTPEEKAQWKSMVAEKDCHVLAGAYKAAADFLVSLDKRHILTEKVKEGFPIPVKDTGEFLEGLVSELTKED</sequence>
<dbReference type="eggNOG" id="COG1569">
    <property type="taxonomic scope" value="Bacteria"/>
</dbReference>
<evidence type="ECO:0000259" key="1">
    <source>
        <dbReference type="Pfam" id="PF13470"/>
    </source>
</evidence>
<protein>
    <recommendedName>
        <fullName evidence="1">PIN domain-containing protein</fullName>
    </recommendedName>
</protein>
<organism evidence="2 3">
    <name type="scientific">Thermacetogenium phaeum (strain ATCC BAA-254 / DSM 26808 / PB)</name>
    <dbReference type="NCBI Taxonomy" id="1089553"/>
    <lineage>
        <taxon>Bacteria</taxon>
        <taxon>Bacillati</taxon>
        <taxon>Bacillota</taxon>
        <taxon>Clostridia</taxon>
        <taxon>Thermoanaerobacterales</taxon>
        <taxon>Thermoanaerobacteraceae</taxon>
        <taxon>Thermacetogenium</taxon>
    </lineage>
</organism>